<accession>A0A2T3KM64</accession>
<name>A0A2T3KM64_9GAMM</name>
<organism evidence="1 2">
    <name type="scientific">Photobacterium kishitanii</name>
    <dbReference type="NCBI Taxonomy" id="318456"/>
    <lineage>
        <taxon>Bacteria</taxon>
        <taxon>Pseudomonadati</taxon>
        <taxon>Pseudomonadota</taxon>
        <taxon>Gammaproteobacteria</taxon>
        <taxon>Vibrionales</taxon>
        <taxon>Vibrionaceae</taxon>
        <taxon>Photobacterium</taxon>
    </lineage>
</organism>
<dbReference type="RefSeq" id="WP_107288624.1">
    <property type="nucleotide sequence ID" value="NZ_PYNF01000002.1"/>
</dbReference>
<comment type="caution">
    <text evidence="1">The sequence shown here is derived from an EMBL/GenBank/DDBJ whole genome shotgun (WGS) entry which is preliminary data.</text>
</comment>
<protein>
    <recommendedName>
        <fullName evidence="3">DUF2491 domain-containing protein</fullName>
    </recommendedName>
</protein>
<dbReference type="Proteomes" id="UP000241426">
    <property type="component" value="Unassembled WGS sequence"/>
</dbReference>
<evidence type="ECO:0008006" key="3">
    <source>
        <dbReference type="Google" id="ProtNLM"/>
    </source>
</evidence>
<reference evidence="1 2" key="1">
    <citation type="submission" date="2018-01" db="EMBL/GenBank/DDBJ databases">
        <title>Whole genome sequencing of Histamine producing bacteria.</title>
        <authorList>
            <person name="Butler K."/>
        </authorList>
    </citation>
    <scope>NUCLEOTIDE SEQUENCE [LARGE SCALE GENOMIC DNA]</scope>
    <source>
        <strain evidence="1 2">FS-7.2</strain>
    </source>
</reference>
<dbReference type="Pfam" id="PF10679">
    <property type="entry name" value="DUF2491"/>
    <property type="match status" value="1"/>
</dbReference>
<dbReference type="AlphaFoldDB" id="A0A2T3KM64"/>
<dbReference type="EMBL" id="PYNF01000002">
    <property type="protein sequence ID" value="PSV00897.1"/>
    <property type="molecule type" value="Genomic_DNA"/>
</dbReference>
<evidence type="ECO:0000313" key="2">
    <source>
        <dbReference type="Proteomes" id="UP000241426"/>
    </source>
</evidence>
<dbReference type="InterPro" id="IPR019621">
    <property type="entry name" value="DUF2491"/>
</dbReference>
<proteinExistence type="predicted"/>
<gene>
    <name evidence="1" type="ORF">C9J27_02400</name>
</gene>
<sequence>MSLINSLFNLFKKKQTSNNTTKPNYELASLGIKLNSKIEISHPATKYGSTEYLQEKWELPYKSISAQSKTKTCVDTETECIFYTYDEQGYLQIFYSGEDSKENRININLWMYCDFTEELTSQEVADKWIDMMNQNSFTIDNKTYTKNSPSIVESTQQIETIHGNRYSMSKNSMVFSREISDAESEMLTISIESIEQEDGSLLETGTIAVGISISPEQIAVF</sequence>
<evidence type="ECO:0000313" key="1">
    <source>
        <dbReference type="EMBL" id="PSV00897.1"/>
    </source>
</evidence>